<dbReference type="RefSeq" id="WP_344976623.1">
    <property type="nucleotide sequence ID" value="NZ_BAABDD010000041.1"/>
</dbReference>
<evidence type="ECO:0000313" key="2">
    <source>
        <dbReference type="Proteomes" id="UP001500908"/>
    </source>
</evidence>
<accession>A0ABP7GM20</accession>
<reference evidence="2" key="1">
    <citation type="journal article" date="2019" name="Int. J. Syst. Evol. Microbiol.">
        <title>The Global Catalogue of Microorganisms (GCM) 10K type strain sequencing project: providing services to taxonomists for standard genome sequencing and annotation.</title>
        <authorList>
            <consortium name="The Broad Institute Genomics Platform"/>
            <consortium name="The Broad Institute Genome Sequencing Center for Infectious Disease"/>
            <person name="Wu L."/>
            <person name="Ma J."/>
        </authorList>
    </citation>
    <scope>NUCLEOTIDE SEQUENCE [LARGE SCALE GENOMIC DNA]</scope>
    <source>
        <strain evidence="2">JCM 17137</strain>
    </source>
</reference>
<organism evidence="1 2">
    <name type="scientific">Salinactinospora qingdaonensis</name>
    <dbReference type="NCBI Taxonomy" id="702744"/>
    <lineage>
        <taxon>Bacteria</taxon>
        <taxon>Bacillati</taxon>
        <taxon>Actinomycetota</taxon>
        <taxon>Actinomycetes</taxon>
        <taxon>Streptosporangiales</taxon>
        <taxon>Nocardiopsidaceae</taxon>
        <taxon>Salinactinospora</taxon>
    </lineage>
</organism>
<keyword evidence="2" id="KW-1185">Reference proteome</keyword>
<comment type="caution">
    <text evidence="1">The sequence shown here is derived from an EMBL/GenBank/DDBJ whole genome shotgun (WGS) entry which is preliminary data.</text>
</comment>
<protein>
    <submittedName>
        <fullName evidence="1">DUF2017 domain-containing protein</fullName>
    </submittedName>
</protein>
<evidence type="ECO:0000313" key="1">
    <source>
        <dbReference type="EMBL" id="GAA3764269.1"/>
    </source>
</evidence>
<dbReference type="InterPro" id="IPR018561">
    <property type="entry name" value="AosR"/>
</dbReference>
<dbReference type="EMBL" id="BAABDD010000041">
    <property type="protein sequence ID" value="GAA3764269.1"/>
    <property type="molecule type" value="Genomic_DNA"/>
</dbReference>
<dbReference type="Proteomes" id="UP001500908">
    <property type="component" value="Unassembled WGS sequence"/>
</dbReference>
<proteinExistence type="predicted"/>
<name>A0ABP7GM20_9ACTN</name>
<gene>
    <name evidence="1" type="ORF">GCM10022402_46870</name>
</gene>
<sequence>MTTGFHRAAQGGVTIDLEADEAAVLRSMGQLILELVQPPPPQDELAAFVGIGENSERPDDPVLARLFPNGYSDDDPAVGDFRRYTEDDLRRHKRENAQAMLDAVPEQGGTVALDTGEAHAWLKALNDARLTLGTRLGLEEDTYNAYLKGQLSASGLTGQDDELAETSMAALHVYDWLGELQHSLVEALSD</sequence>
<dbReference type="Pfam" id="PF09438">
    <property type="entry name" value="DUF2017"/>
    <property type="match status" value="1"/>
</dbReference>